<evidence type="ECO:0000256" key="4">
    <source>
        <dbReference type="ARBA" id="ARBA00022777"/>
    </source>
</evidence>
<feature type="region of interest" description="Disordered" evidence="6">
    <location>
        <begin position="410"/>
        <end position="470"/>
    </location>
</feature>
<dbReference type="EC" id="2.7.11.1" evidence="1"/>
<evidence type="ECO:0000256" key="5">
    <source>
        <dbReference type="ARBA" id="ARBA00022840"/>
    </source>
</evidence>
<evidence type="ECO:0000259" key="7">
    <source>
        <dbReference type="PROSITE" id="PS50011"/>
    </source>
</evidence>
<organism evidence="8 9">
    <name type="scientific">Actinacidiphila acididurans</name>
    <dbReference type="NCBI Taxonomy" id="2784346"/>
    <lineage>
        <taxon>Bacteria</taxon>
        <taxon>Bacillati</taxon>
        <taxon>Actinomycetota</taxon>
        <taxon>Actinomycetes</taxon>
        <taxon>Kitasatosporales</taxon>
        <taxon>Streptomycetaceae</taxon>
        <taxon>Actinacidiphila</taxon>
    </lineage>
</organism>
<accession>A0ABS2U3Z6</accession>
<feature type="compositionally biased region" description="Low complexity" evidence="6">
    <location>
        <begin position="281"/>
        <end position="293"/>
    </location>
</feature>
<name>A0ABS2U3Z6_9ACTN</name>
<feature type="domain" description="Protein kinase" evidence="7">
    <location>
        <begin position="1"/>
        <end position="256"/>
    </location>
</feature>
<feature type="region of interest" description="Disordered" evidence="6">
    <location>
        <begin position="266"/>
        <end position="383"/>
    </location>
</feature>
<evidence type="ECO:0000256" key="3">
    <source>
        <dbReference type="ARBA" id="ARBA00022741"/>
    </source>
</evidence>
<keyword evidence="5" id="KW-0067">ATP-binding</keyword>
<dbReference type="PANTHER" id="PTHR43671:SF13">
    <property type="entry name" value="SERINE_THREONINE-PROTEIN KINASE NEK2"/>
    <property type="match status" value="1"/>
</dbReference>
<evidence type="ECO:0000256" key="2">
    <source>
        <dbReference type="ARBA" id="ARBA00022679"/>
    </source>
</evidence>
<dbReference type="PROSITE" id="PS00108">
    <property type="entry name" value="PROTEIN_KINASE_ST"/>
    <property type="match status" value="1"/>
</dbReference>
<dbReference type="InterPro" id="IPR011009">
    <property type="entry name" value="Kinase-like_dom_sf"/>
</dbReference>
<reference evidence="8 9" key="1">
    <citation type="submission" date="2021-01" db="EMBL/GenBank/DDBJ databases">
        <title>Streptomyces acididurans sp. nov., isolated from a peat swamp forest soil.</title>
        <authorList>
            <person name="Chantavorakit T."/>
            <person name="Duangmal K."/>
        </authorList>
    </citation>
    <scope>NUCLEOTIDE SEQUENCE [LARGE SCALE GENOMIC DNA]</scope>
    <source>
        <strain evidence="8 9">KK5PA1</strain>
    </source>
</reference>
<dbReference type="Gene3D" id="1.10.510.10">
    <property type="entry name" value="Transferase(Phosphotransferase) domain 1"/>
    <property type="match status" value="1"/>
</dbReference>
<feature type="compositionally biased region" description="Low complexity" evidence="6">
    <location>
        <begin position="315"/>
        <end position="325"/>
    </location>
</feature>
<evidence type="ECO:0000256" key="1">
    <source>
        <dbReference type="ARBA" id="ARBA00012513"/>
    </source>
</evidence>
<feature type="compositionally biased region" description="Gly residues" evidence="6">
    <location>
        <begin position="367"/>
        <end position="382"/>
    </location>
</feature>
<dbReference type="Pfam" id="PF00069">
    <property type="entry name" value="Pkinase"/>
    <property type="match status" value="1"/>
</dbReference>
<keyword evidence="9" id="KW-1185">Reference proteome</keyword>
<dbReference type="RefSeq" id="WP_205361291.1">
    <property type="nucleotide sequence ID" value="NZ_JADKYB010000020.1"/>
</dbReference>
<comment type="caution">
    <text evidence="8">The sequence shown here is derived from an EMBL/GenBank/DDBJ whole genome shotgun (WGS) entry which is preliminary data.</text>
</comment>
<keyword evidence="8" id="KW-0723">Serine/threonine-protein kinase</keyword>
<gene>
    <name evidence="8" type="ORF">ITX44_30825</name>
</gene>
<evidence type="ECO:0000313" key="9">
    <source>
        <dbReference type="Proteomes" id="UP000749040"/>
    </source>
</evidence>
<feature type="compositionally biased region" description="Pro residues" evidence="6">
    <location>
        <begin position="294"/>
        <end position="314"/>
    </location>
</feature>
<feature type="compositionally biased region" description="Low complexity" evidence="6">
    <location>
        <begin position="410"/>
        <end position="431"/>
    </location>
</feature>
<dbReference type="Proteomes" id="UP000749040">
    <property type="component" value="Unassembled WGS sequence"/>
</dbReference>
<dbReference type="PANTHER" id="PTHR43671">
    <property type="entry name" value="SERINE/THREONINE-PROTEIN KINASE NEK"/>
    <property type="match status" value="1"/>
</dbReference>
<protein>
    <recommendedName>
        <fullName evidence="1">non-specific serine/threonine protein kinase</fullName>
        <ecNumber evidence="1">2.7.11.1</ecNumber>
    </recommendedName>
</protein>
<dbReference type="EMBL" id="JADKYB010000020">
    <property type="protein sequence ID" value="MBM9508868.1"/>
    <property type="molecule type" value="Genomic_DNA"/>
</dbReference>
<evidence type="ECO:0000313" key="8">
    <source>
        <dbReference type="EMBL" id="MBM9508868.1"/>
    </source>
</evidence>
<keyword evidence="2" id="KW-0808">Transferase</keyword>
<dbReference type="GO" id="GO:0004674">
    <property type="term" value="F:protein serine/threonine kinase activity"/>
    <property type="evidence" value="ECO:0007669"/>
    <property type="project" value="UniProtKB-KW"/>
</dbReference>
<feature type="compositionally biased region" description="Gly residues" evidence="6">
    <location>
        <begin position="432"/>
        <end position="457"/>
    </location>
</feature>
<dbReference type="Gene3D" id="3.30.200.20">
    <property type="entry name" value="Phosphorylase Kinase, domain 1"/>
    <property type="match status" value="1"/>
</dbReference>
<dbReference type="PROSITE" id="PS50011">
    <property type="entry name" value="PROTEIN_KINASE_DOM"/>
    <property type="match status" value="1"/>
</dbReference>
<dbReference type="InterPro" id="IPR050660">
    <property type="entry name" value="NEK_Ser/Thr_kinase"/>
</dbReference>
<dbReference type="CDD" id="cd14014">
    <property type="entry name" value="STKc_PknB_like"/>
    <property type="match status" value="1"/>
</dbReference>
<dbReference type="SMART" id="SM00220">
    <property type="entry name" value="S_TKc"/>
    <property type="match status" value="1"/>
</dbReference>
<keyword evidence="4 8" id="KW-0418">Kinase</keyword>
<keyword evidence="3" id="KW-0547">Nucleotide-binding</keyword>
<feature type="compositionally biased region" description="Low complexity" evidence="6">
    <location>
        <begin position="458"/>
        <end position="470"/>
    </location>
</feature>
<dbReference type="SUPFAM" id="SSF56112">
    <property type="entry name" value="Protein kinase-like (PK-like)"/>
    <property type="match status" value="1"/>
</dbReference>
<dbReference type="InterPro" id="IPR000719">
    <property type="entry name" value="Prot_kinase_dom"/>
</dbReference>
<proteinExistence type="predicted"/>
<evidence type="ECO:0000256" key="6">
    <source>
        <dbReference type="SAM" id="MobiDB-lite"/>
    </source>
</evidence>
<sequence>MGTVYLSHTRGGQPVALKVIRREYAQDEEFRRRFQQEVQAARRVQGYHVVPVVDHDTTGERPWLATTYVPGLPLDEALLRFGPLPLPAVLQLVGCAAEALRAIHAAGVIHRDLKPSNVLLAANGPWVIDFGIARAADSTQLTRSGGLIGTPQFMSPEHASGLALTPATDVFSLGLIAGLAATGRHPYGDAGAITLATMIANTAIKPPDLTGYPEPLRDVLTRCLTADPAARPAPAELARLCEAGAGRGLRDFAGWLPAPVAAEITRRESAAARPPVPPAAGPTTADPLGTAYPSYPPAPSYPAPPPTPAGPPSVAPGAPAPGATSVPPPSMPPQVGTAPSGYVLQPPRPGPVPGGGGGMGTAPDTGTGPGASAGSGSGGGRSGRTRTVIGVAAAAVAVVLAVVVTYTVTKSDGSGDNAAASSGGNSGTTAGTTGGGHSSAGSAGGSASGGSASGGSPAGASAPTTPASPTEAAPRLLFQNKKFVIRSPVFNTESNVDLDKAVVQPNGPIGGSGSDEIDYEAIEGKMTFFTTFGSSDAATYKSCRESVGTNALPGEIEESDLNSEKYITKGTVLCTVTKAGNLAMLQFTGVQPGDSGFGDTPLPTYTTLLTVWQLADAPSPGSG</sequence>
<dbReference type="InterPro" id="IPR008271">
    <property type="entry name" value="Ser/Thr_kinase_AS"/>
</dbReference>